<evidence type="ECO:0000256" key="1">
    <source>
        <dbReference type="SAM" id="MobiDB-lite"/>
    </source>
</evidence>
<evidence type="ECO:0000313" key="2">
    <source>
        <dbReference type="EMBL" id="KAJ7318692.1"/>
    </source>
</evidence>
<proteinExistence type="predicted"/>
<reference evidence="2" key="1">
    <citation type="submission" date="2023-03" db="EMBL/GenBank/DDBJ databases">
        <title>Massive genome expansion in bonnet fungi (Mycena s.s.) driven by repeated elements and novel gene families across ecological guilds.</title>
        <authorList>
            <consortium name="Lawrence Berkeley National Laboratory"/>
            <person name="Harder C.B."/>
            <person name="Miyauchi S."/>
            <person name="Viragh M."/>
            <person name="Kuo A."/>
            <person name="Thoen E."/>
            <person name="Andreopoulos B."/>
            <person name="Lu D."/>
            <person name="Skrede I."/>
            <person name="Drula E."/>
            <person name="Henrissat B."/>
            <person name="Morin E."/>
            <person name="Kohler A."/>
            <person name="Barry K."/>
            <person name="LaButti K."/>
            <person name="Morin E."/>
            <person name="Salamov A."/>
            <person name="Lipzen A."/>
            <person name="Mereny Z."/>
            <person name="Hegedus B."/>
            <person name="Baldrian P."/>
            <person name="Stursova M."/>
            <person name="Weitz H."/>
            <person name="Taylor A."/>
            <person name="Grigoriev I.V."/>
            <person name="Nagy L.G."/>
            <person name="Martin F."/>
            <person name="Kauserud H."/>
        </authorList>
    </citation>
    <scope>NUCLEOTIDE SEQUENCE</scope>
    <source>
        <strain evidence="2">CBHHK002</strain>
    </source>
</reference>
<dbReference type="EMBL" id="JARIHO010000056">
    <property type="protein sequence ID" value="KAJ7318692.1"/>
    <property type="molecule type" value="Genomic_DNA"/>
</dbReference>
<organism evidence="2 3">
    <name type="scientific">Mycena albidolilacea</name>
    <dbReference type="NCBI Taxonomy" id="1033008"/>
    <lineage>
        <taxon>Eukaryota</taxon>
        <taxon>Fungi</taxon>
        <taxon>Dikarya</taxon>
        <taxon>Basidiomycota</taxon>
        <taxon>Agaricomycotina</taxon>
        <taxon>Agaricomycetes</taxon>
        <taxon>Agaricomycetidae</taxon>
        <taxon>Agaricales</taxon>
        <taxon>Marasmiineae</taxon>
        <taxon>Mycenaceae</taxon>
        <taxon>Mycena</taxon>
    </lineage>
</organism>
<protein>
    <submittedName>
        <fullName evidence="2">Uncharacterized protein</fullName>
    </submittedName>
</protein>
<dbReference type="AlphaFoldDB" id="A0AAD7EER2"/>
<evidence type="ECO:0000313" key="3">
    <source>
        <dbReference type="Proteomes" id="UP001218218"/>
    </source>
</evidence>
<gene>
    <name evidence="2" type="ORF">DFH08DRAFT_1035938</name>
</gene>
<sequence length="102" mass="11433">METPYADILYTNIVPSDEVIGGIQRLVAAPLRMIQGPTNQIDGLQTSLDQLTRQWDELIRQRDGLTEFFESHLALASKPRQLPPPPPPPRLEEIFTASLPSN</sequence>
<accession>A0AAD7EER2</accession>
<name>A0AAD7EER2_9AGAR</name>
<dbReference type="Proteomes" id="UP001218218">
    <property type="component" value="Unassembled WGS sequence"/>
</dbReference>
<comment type="caution">
    <text evidence="2">The sequence shown here is derived from an EMBL/GenBank/DDBJ whole genome shotgun (WGS) entry which is preliminary data.</text>
</comment>
<keyword evidence="3" id="KW-1185">Reference proteome</keyword>
<feature type="region of interest" description="Disordered" evidence="1">
    <location>
        <begin position="76"/>
        <end position="102"/>
    </location>
</feature>